<dbReference type="EMBL" id="JBHTNZ010000009">
    <property type="protein sequence ID" value="MFD1461581.1"/>
    <property type="molecule type" value="Genomic_DNA"/>
</dbReference>
<proteinExistence type="predicted"/>
<name>A0ABW4DCL5_9BACL</name>
<evidence type="ECO:0000313" key="2">
    <source>
        <dbReference type="Proteomes" id="UP001597340"/>
    </source>
</evidence>
<dbReference type="RefSeq" id="WP_229524460.1">
    <property type="nucleotide sequence ID" value="NZ_JAFFQR010000064.1"/>
</dbReference>
<evidence type="ECO:0000313" key="1">
    <source>
        <dbReference type="EMBL" id="MFD1461581.1"/>
    </source>
</evidence>
<comment type="caution">
    <text evidence="1">The sequence shown here is derived from an EMBL/GenBank/DDBJ whole genome shotgun (WGS) entry which is preliminary data.</text>
</comment>
<accession>A0ABW4DCL5</accession>
<reference evidence="2" key="1">
    <citation type="journal article" date="2019" name="Int. J. Syst. Evol. Microbiol.">
        <title>The Global Catalogue of Microorganisms (GCM) 10K type strain sequencing project: providing services to taxonomists for standard genome sequencing and annotation.</title>
        <authorList>
            <consortium name="The Broad Institute Genomics Platform"/>
            <consortium name="The Broad Institute Genome Sequencing Center for Infectious Disease"/>
            <person name="Wu L."/>
            <person name="Ma J."/>
        </authorList>
    </citation>
    <scope>NUCLEOTIDE SEQUENCE [LARGE SCALE GENOMIC DNA]</scope>
    <source>
        <strain evidence="2">CCM 9147</strain>
    </source>
</reference>
<gene>
    <name evidence="1" type="ORF">ACFQ5D_09150</name>
</gene>
<protein>
    <submittedName>
        <fullName evidence="1">Uncharacterized protein</fullName>
    </submittedName>
</protein>
<keyword evidence="2" id="KW-1185">Reference proteome</keyword>
<dbReference type="Proteomes" id="UP001597340">
    <property type="component" value="Unassembled WGS sequence"/>
</dbReference>
<organism evidence="1 2">
    <name type="scientific">Paenibacillus farraposensis</name>
    <dbReference type="NCBI Taxonomy" id="2807095"/>
    <lineage>
        <taxon>Bacteria</taxon>
        <taxon>Bacillati</taxon>
        <taxon>Bacillota</taxon>
        <taxon>Bacilli</taxon>
        <taxon>Bacillales</taxon>
        <taxon>Paenibacillaceae</taxon>
        <taxon>Paenibacillus</taxon>
    </lineage>
</organism>
<sequence>MNESGRGTYYDRYGYACKPTARLNPALYKPKVDKTIPPSECERQLRMFFNMTLIDCFEHQEIREAVEQVEVKEINAQYFERHGKELGEAQLFFLAGLNDKGLNHYRKLLGLRVKE</sequence>